<feature type="domain" description="Helicase C-terminal" evidence="5">
    <location>
        <begin position="289"/>
        <end position="432"/>
    </location>
</feature>
<keyword evidence="1" id="KW-0547">Nucleotide-binding</keyword>
<dbReference type="PROSITE" id="PS51192">
    <property type="entry name" value="HELICASE_ATP_BIND_1"/>
    <property type="match status" value="1"/>
</dbReference>
<dbReference type="InterPro" id="IPR014001">
    <property type="entry name" value="Helicase_ATP-bd"/>
</dbReference>
<dbReference type="SUPFAM" id="SSF52540">
    <property type="entry name" value="P-loop containing nucleoside triphosphate hydrolases"/>
    <property type="match status" value="1"/>
</dbReference>
<evidence type="ECO:0000259" key="4">
    <source>
        <dbReference type="PROSITE" id="PS51192"/>
    </source>
</evidence>
<dbReference type="Proteomes" id="UP000242246">
    <property type="component" value="Unassembled WGS sequence"/>
</dbReference>
<keyword evidence="6" id="KW-0378">Hydrolase</keyword>
<feature type="domain" description="Helicase ATP-binding" evidence="4">
    <location>
        <begin position="117"/>
        <end position="267"/>
    </location>
</feature>
<dbReference type="InterPro" id="IPR011545">
    <property type="entry name" value="DEAD/DEAH_box_helicase_dom"/>
</dbReference>
<dbReference type="GO" id="GO:0005524">
    <property type="term" value="F:ATP binding"/>
    <property type="evidence" value="ECO:0007669"/>
    <property type="project" value="UniProtKB-KW"/>
</dbReference>
<dbReference type="InterPro" id="IPR001650">
    <property type="entry name" value="Helicase_C-like"/>
</dbReference>
<comment type="caution">
    <text evidence="6">The sequence shown here is derived from an EMBL/GenBank/DDBJ whole genome shotgun (WGS) entry which is preliminary data.</text>
</comment>
<dbReference type="PANTHER" id="PTHR30580:SF1">
    <property type="entry name" value="COMF OPERON PROTEIN 1"/>
    <property type="match status" value="1"/>
</dbReference>
<keyword evidence="6" id="KW-0347">Helicase</keyword>
<keyword evidence="2" id="KW-0067">ATP-binding</keyword>
<evidence type="ECO:0000256" key="3">
    <source>
        <dbReference type="ARBA" id="ARBA00023125"/>
    </source>
</evidence>
<sequence length="432" mass="48202">MSLKYVLEGMKNLFGRLLTRQELDSDPTQLPTEVISIPGMVQSGKYVICNRCGTSSLMQSVSLQVSAFFCPACIGLGRVRSDELLYHIPQQPFPKQDTLAWQGTLTPYQAKISHQLVEAVEQKLKILVHAVTGAGKTEMIYDAINTSIASGGAVCIATPRTDVARELYSRLSRDFNLTISLLHADAAPYFRTPLVISTTHQLLRFRNAFDLLVIDEVDAFPFVNNTILHYAADHAQKNSATVIYLTATPTDKLNALVKSGQLTSTTLSRRFHGHPLVVPKPIFSANNKTIYRYIKKQRKTNFPLLIFAPVITWGKAFTATLRQLFPDEQIGFVASTSEDRSDIITQFREASLNILVTTTILERGVTFPKVDVFVLHAHHRLFTTSSLVQISGRVGRSLERPTGLIYFFHQGLTKQMTQAISDIRLMNKLGGF</sequence>
<dbReference type="STRING" id="1348632.GCA_001591745_00854"/>
<reference evidence="6 7" key="1">
    <citation type="submission" date="2014-12" db="EMBL/GenBank/DDBJ databases">
        <title>Draft genome sequences of 10 type strains of Lactococcus.</title>
        <authorList>
            <person name="Sun Z."/>
            <person name="Zhong Z."/>
            <person name="Liu W."/>
            <person name="Zhang W."/>
            <person name="Zhang H."/>
        </authorList>
    </citation>
    <scope>NUCLEOTIDE SEQUENCE [LARGE SCALE GENOMIC DNA]</scope>
    <source>
        <strain evidence="6 7">DSM 20686</strain>
    </source>
</reference>
<keyword evidence="7" id="KW-1185">Reference proteome</keyword>
<dbReference type="Gene3D" id="3.40.50.300">
    <property type="entry name" value="P-loop containing nucleotide triphosphate hydrolases"/>
    <property type="match status" value="2"/>
</dbReference>
<proteinExistence type="predicted"/>
<dbReference type="GO" id="GO:0043138">
    <property type="term" value="F:3'-5' DNA helicase activity"/>
    <property type="evidence" value="ECO:0007669"/>
    <property type="project" value="TreeGrafter"/>
</dbReference>
<dbReference type="PANTHER" id="PTHR30580">
    <property type="entry name" value="PRIMOSOMAL PROTEIN N"/>
    <property type="match status" value="1"/>
</dbReference>
<dbReference type="PROSITE" id="PS51194">
    <property type="entry name" value="HELICASE_CTER"/>
    <property type="match status" value="1"/>
</dbReference>
<dbReference type="EMBL" id="JXJX01000006">
    <property type="protein sequence ID" value="PCS07012.1"/>
    <property type="molecule type" value="Genomic_DNA"/>
</dbReference>
<accession>A0A2A5S0I7</accession>
<dbReference type="SMART" id="SM00487">
    <property type="entry name" value="DEXDc"/>
    <property type="match status" value="1"/>
</dbReference>
<evidence type="ECO:0000256" key="1">
    <source>
        <dbReference type="ARBA" id="ARBA00022741"/>
    </source>
</evidence>
<evidence type="ECO:0000256" key="2">
    <source>
        <dbReference type="ARBA" id="ARBA00022840"/>
    </source>
</evidence>
<keyword evidence="3" id="KW-0238">DNA-binding</keyword>
<organism evidence="6 7">
    <name type="scientific">Pseudolactococcus plantarum</name>
    <dbReference type="NCBI Taxonomy" id="1365"/>
    <lineage>
        <taxon>Bacteria</taxon>
        <taxon>Bacillati</taxon>
        <taxon>Bacillota</taxon>
        <taxon>Bacilli</taxon>
        <taxon>Lactobacillales</taxon>
        <taxon>Streptococcaceae</taxon>
        <taxon>Pseudolactococcus</taxon>
    </lineage>
</organism>
<dbReference type="AlphaFoldDB" id="A0A2A5S0I7"/>
<dbReference type="GO" id="GO:0006302">
    <property type="term" value="P:double-strand break repair"/>
    <property type="evidence" value="ECO:0007669"/>
    <property type="project" value="TreeGrafter"/>
</dbReference>
<dbReference type="GO" id="GO:0006310">
    <property type="term" value="P:DNA recombination"/>
    <property type="evidence" value="ECO:0007669"/>
    <property type="project" value="TreeGrafter"/>
</dbReference>
<evidence type="ECO:0000313" key="6">
    <source>
        <dbReference type="EMBL" id="PCS07012.1"/>
    </source>
</evidence>
<dbReference type="GO" id="GO:0006270">
    <property type="term" value="P:DNA replication initiation"/>
    <property type="evidence" value="ECO:0007669"/>
    <property type="project" value="TreeGrafter"/>
</dbReference>
<protein>
    <submittedName>
        <fullName evidence="6">Helicase</fullName>
    </submittedName>
</protein>
<gene>
    <name evidence="6" type="ORF">RU87_GL001472</name>
</gene>
<evidence type="ECO:0000313" key="7">
    <source>
        <dbReference type="Proteomes" id="UP000242246"/>
    </source>
</evidence>
<name>A0A2A5S0I7_9LACT</name>
<dbReference type="InterPro" id="IPR027417">
    <property type="entry name" value="P-loop_NTPase"/>
</dbReference>
<dbReference type="GO" id="GO:0003677">
    <property type="term" value="F:DNA binding"/>
    <property type="evidence" value="ECO:0007669"/>
    <property type="project" value="UniProtKB-KW"/>
</dbReference>
<dbReference type="Pfam" id="PF00270">
    <property type="entry name" value="DEAD"/>
    <property type="match status" value="1"/>
</dbReference>
<dbReference type="Pfam" id="PF00271">
    <property type="entry name" value="Helicase_C"/>
    <property type="match status" value="1"/>
</dbReference>
<dbReference type="SMART" id="SM00490">
    <property type="entry name" value="HELICc"/>
    <property type="match status" value="1"/>
</dbReference>
<evidence type="ECO:0000259" key="5">
    <source>
        <dbReference type="PROSITE" id="PS51194"/>
    </source>
</evidence>